<gene>
    <name evidence="2" type="ORF">US96_C0056G0005</name>
</gene>
<name>A0A0G0MIY1_9BACT</name>
<accession>A0A0G0MIY1</accession>
<keyword evidence="1" id="KW-0732">Signal</keyword>
<comment type="caution">
    <text evidence="2">The sequence shown here is derived from an EMBL/GenBank/DDBJ whole genome shotgun (WGS) entry which is preliminary data.</text>
</comment>
<protein>
    <submittedName>
        <fullName evidence="2">Uncharacterized protein</fullName>
    </submittedName>
</protein>
<dbReference type="EMBL" id="LBUZ01000056">
    <property type="protein sequence ID" value="KKQ73679.1"/>
    <property type="molecule type" value="Genomic_DNA"/>
</dbReference>
<evidence type="ECO:0000313" key="3">
    <source>
        <dbReference type="Proteomes" id="UP000034181"/>
    </source>
</evidence>
<feature type="chain" id="PRO_5002533534" evidence="1">
    <location>
        <begin position="24"/>
        <end position="73"/>
    </location>
</feature>
<evidence type="ECO:0000256" key="1">
    <source>
        <dbReference type="SAM" id="SignalP"/>
    </source>
</evidence>
<evidence type="ECO:0000313" key="2">
    <source>
        <dbReference type="EMBL" id="KKQ73679.1"/>
    </source>
</evidence>
<reference evidence="2 3" key="1">
    <citation type="journal article" date="2015" name="Nature">
        <title>rRNA introns, odd ribosomes, and small enigmatic genomes across a large radiation of phyla.</title>
        <authorList>
            <person name="Brown C.T."/>
            <person name="Hug L.A."/>
            <person name="Thomas B.C."/>
            <person name="Sharon I."/>
            <person name="Castelle C.J."/>
            <person name="Singh A."/>
            <person name="Wilkins M.J."/>
            <person name="Williams K.H."/>
            <person name="Banfield J.F."/>
        </authorList>
    </citation>
    <scope>NUCLEOTIDE SEQUENCE [LARGE SCALE GENOMIC DNA]</scope>
</reference>
<proteinExistence type="predicted"/>
<feature type="signal peptide" evidence="1">
    <location>
        <begin position="1"/>
        <end position="23"/>
    </location>
</feature>
<dbReference type="Proteomes" id="UP000034181">
    <property type="component" value="Unassembled WGS sequence"/>
</dbReference>
<organism evidence="2 3">
    <name type="scientific">Candidatus Woesebacteria bacterium GW2011_GWB1_38_5b</name>
    <dbReference type="NCBI Taxonomy" id="1618569"/>
    <lineage>
        <taxon>Bacteria</taxon>
        <taxon>Candidatus Woeseibacteriota</taxon>
    </lineage>
</organism>
<sequence length="73" mass="8362">MKKLFLTAIFLFTLLLTPSATFAQGMMGNWTSTPSSEISDDHTAREEAEGKEIWDKLQTKQNAYCYGKKIKWL</sequence>
<dbReference type="AlphaFoldDB" id="A0A0G0MIY1"/>